<comment type="caution">
    <text evidence="1">The sequence shown here is derived from an EMBL/GenBank/DDBJ whole genome shotgun (WGS) entry which is preliminary data.</text>
</comment>
<evidence type="ECO:0000313" key="1">
    <source>
        <dbReference type="EMBL" id="CCM63130.1"/>
    </source>
</evidence>
<sequence>MQVIYLSNRPDVLAVTVEALRHAVSEALDVLVITPTATGLSGVTDLIESELLSVAERRSAKAADHGGRNTMLRDLAIRRGPVAEKFLLSDDDYRPLGAIPPDFWQRSGRLRNYVSHDLARWRRLNTSYDGTQLNTWLALAQWDCPHLGYGSHLPQMMVRDHWIEAFDAWGRLSAATAEAGSPMGWQVDEWSLPLNWGRHVHPADYHDAEPHHTLCWPQFPWEWSRDYRAPRYDFENFYPEHYRPGGLFEGLPQAAPSDPGAAAATAFEKARRWHELERSMVDLRVPDGLITPWTHSAPRRTALKGLRLAKSVRSWTGLAASGRDEDLTEDLRP</sequence>
<evidence type="ECO:0000313" key="2">
    <source>
        <dbReference type="Proteomes" id="UP000018291"/>
    </source>
</evidence>
<dbReference type="AlphaFoldDB" id="R4YXW4"/>
<dbReference type="STRING" id="1229780.BN381_180007"/>
<name>R4YXW4_9ACTN</name>
<proteinExistence type="predicted"/>
<gene>
    <name evidence="1" type="ORF">BN381_180007</name>
</gene>
<reference evidence="1 2" key="1">
    <citation type="journal article" date="2013" name="ISME J.">
        <title>Metabolic model for the filamentous 'Candidatus Microthrix parvicella' based on genomic and metagenomic analyses.</title>
        <authorList>
            <person name="Jon McIlroy S."/>
            <person name="Kristiansen R."/>
            <person name="Albertsen M."/>
            <person name="Michael Karst S."/>
            <person name="Rossetti S."/>
            <person name="Lund Nielsen J."/>
            <person name="Tandoi V."/>
            <person name="James Seviour R."/>
            <person name="Nielsen P.H."/>
        </authorList>
    </citation>
    <scope>NUCLEOTIDE SEQUENCE [LARGE SCALE GENOMIC DNA]</scope>
    <source>
        <strain evidence="1 2">RN1</strain>
    </source>
</reference>
<dbReference type="HOGENOM" id="CLU_833383_0_0_11"/>
<organism evidence="1 2">
    <name type="scientific">Candidatus Neomicrothrix parvicella RN1</name>
    <dbReference type="NCBI Taxonomy" id="1229780"/>
    <lineage>
        <taxon>Bacteria</taxon>
        <taxon>Bacillati</taxon>
        <taxon>Actinomycetota</taxon>
        <taxon>Acidimicrobiia</taxon>
        <taxon>Acidimicrobiales</taxon>
        <taxon>Microthrixaceae</taxon>
        <taxon>Candidatus Neomicrothrix</taxon>
    </lineage>
</organism>
<dbReference type="OrthoDB" id="9767517at2"/>
<dbReference type="Proteomes" id="UP000018291">
    <property type="component" value="Unassembled WGS sequence"/>
</dbReference>
<dbReference type="RefSeq" id="WP_012225302.1">
    <property type="nucleotide sequence ID" value="NZ_HG422565.1"/>
</dbReference>
<keyword evidence="2" id="KW-1185">Reference proteome</keyword>
<accession>R4YXW4</accession>
<protein>
    <submittedName>
        <fullName evidence="1">Uncharacterized protein</fullName>
    </submittedName>
</protein>
<dbReference type="EMBL" id="CANL01000010">
    <property type="protein sequence ID" value="CCM63130.1"/>
    <property type="molecule type" value="Genomic_DNA"/>
</dbReference>